<accession>A0ABM8BRB5</accession>
<gene>
    <name evidence="2" type="ORF">SHM_00110</name>
</gene>
<dbReference type="RefSeq" id="WP_281748746.1">
    <property type="nucleotide sequence ID" value="NZ_AP026933.1"/>
</dbReference>
<evidence type="ECO:0000313" key="2">
    <source>
        <dbReference type="EMBL" id="BDT02365.1"/>
    </source>
</evidence>
<proteinExistence type="predicted"/>
<protein>
    <recommendedName>
        <fullName evidence="4">Lipoprotein</fullName>
    </recommendedName>
</protein>
<dbReference type="Proteomes" id="UP001163387">
    <property type="component" value="Chromosome"/>
</dbReference>
<keyword evidence="3" id="KW-1185">Reference proteome</keyword>
<evidence type="ECO:0000256" key="1">
    <source>
        <dbReference type="SAM" id="SignalP"/>
    </source>
</evidence>
<evidence type="ECO:0008006" key="4">
    <source>
        <dbReference type="Google" id="ProtNLM"/>
    </source>
</evidence>
<reference evidence="2 3" key="1">
    <citation type="journal article" date="2022" name="Front. Microbiol.">
        <title>Male-killing mechanisms vary between Spiroplasma species.</title>
        <authorList>
            <person name="Arai H."/>
            <person name="Inoue M."/>
            <person name="Kageyama D."/>
        </authorList>
    </citation>
    <scope>NUCLEOTIDE SEQUENCE [LARGE SCALE GENOMIC DNA]</scope>
    <source>
        <strain evidence="3">sHm</strain>
    </source>
</reference>
<sequence length="52" mass="5855">MQMKNLLRLMGALALTTVATTSVVACGDQTVVNLDTVLKKERIRSNFSCWYY</sequence>
<name>A0ABM8BRB5_9MOLU</name>
<feature type="chain" id="PRO_5047512791" description="Lipoprotein" evidence="1">
    <location>
        <begin position="26"/>
        <end position="52"/>
    </location>
</feature>
<dbReference type="PROSITE" id="PS51257">
    <property type="entry name" value="PROKAR_LIPOPROTEIN"/>
    <property type="match status" value="1"/>
</dbReference>
<organism evidence="2 3">
    <name type="scientific">Spiroplasma ixodetis</name>
    <dbReference type="NCBI Taxonomy" id="2141"/>
    <lineage>
        <taxon>Bacteria</taxon>
        <taxon>Bacillati</taxon>
        <taxon>Mycoplasmatota</taxon>
        <taxon>Mollicutes</taxon>
        <taxon>Entomoplasmatales</taxon>
        <taxon>Spiroplasmataceae</taxon>
        <taxon>Spiroplasma</taxon>
    </lineage>
</organism>
<evidence type="ECO:0000313" key="3">
    <source>
        <dbReference type="Proteomes" id="UP001163387"/>
    </source>
</evidence>
<dbReference type="EMBL" id="AP026933">
    <property type="protein sequence ID" value="BDT02365.1"/>
    <property type="molecule type" value="Genomic_DNA"/>
</dbReference>
<feature type="signal peptide" evidence="1">
    <location>
        <begin position="1"/>
        <end position="25"/>
    </location>
</feature>
<keyword evidence="1" id="KW-0732">Signal</keyword>